<dbReference type="InterPro" id="IPR036866">
    <property type="entry name" value="RibonucZ/Hydroxyglut_hydro"/>
</dbReference>
<dbReference type="PANTHER" id="PTHR42951">
    <property type="entry name" value="METALLO-BETA-LACTAMASE DOMAIN-CONTAINING"/>
    <property type="match status" value="1"/>
</dbReference>
<protein>
    <submittedName>
        <fullName evidence="2">Metallo-beta-lactamase domain containing 2</fullName>
    </submittedName>
</protein>
<dbReference type="GO" id="GO:0052816">
    <property type="term" value="F:long-chain fatty acyl-CoA hydrolase activity"/>
    <property type="evidence" value="ECO:0007669"/>
    <property type="project" value="Ensembl"/>
</dbReference>
<dbReference type="InterPro" id="IPR050855">
    <property type="entry name" value="NDM-1-like"/>
</dbReference>
<reference evidence="2" key="4">
    <citation type="submission" date="2025-09" db="UniProtKB">
        <authorList>
            <consortium name="Ensembl"/>
        </authorList>
    </citation>
    <scope>IDENTIFICATION</scope>
    <source>
        <strain evidence="2">17573</strain>
    </source>
</reference>
<dbReference type="Proteomes" id="UP000006718">
    <property type="component" value="Chromosome 6"/>
</dbReference>
<sequence>RFPPLLRASAVTRPGWRKGHHLSLHSAAVVPALQLPRGAPAEAAVAPAPPCWWRSLCLLPTWREGTRAHATGSVGLRPSSSYSDSRIPRPRLTQRLLPGCRQTAPHSRSARCLHSLWETRTPTLTPPGCIPAQHVGARVDRGAKEDAARRPLLAVATHVHFDHSGGLYQFDRVAVHHAEAEALARGDNFETVTWLSDSEVVRAPSPGWRARQFRVQAVQPTLILQDGDVINLGDRQLTVMHMPGHSRGSICLHDKDRKILFSGDVVYDGSLIDWLPYSRISDYVGTCERLIELVDRGLVEKVLPGHFNTFGAERLFRLASNYISKAGICHKVSTFAVRSLASLALRVTNSRTSP</sequence>
<dbReference type="SMART" id="SM00849">
    <property type="entry name" value="Lactamase_B"/>
    <property type="match status" value="1"/>
</dbReference>
<dbReference type="Pfam" id="PF00753">
    <property type="entry name" value="Lactamase_B"/>
    <property type="match status" value="1"/>
</dbReference>
<keyword evidence="3" id="KW-1185">Reference proteome</keyword>
<dbReference type="PANTHER" id="PTHR42951:SF4">
    <property type="entry name" value="ACYL-COENZYME A THIOESTERASE MBLAC2"/>
    <property type="match status" value="1"/>
</dbReference>
<reference evidence="2" key="2">
    <citation type="submission" date="2019-01" db="EMBL/GenBank/DDBJ databases">
        <authorList>
            <person name="Graves T."/>
            <person name="Eichler E.E."/>
            <person name="Wilson R.K."/>
        </authorList>
    </citation>
    <scope>NUCLEOTIDE SEQUENCE [LARGE SCALE GENOMIC DNA]</scope>
    <source>
        <strain evidence="2">17573</strain>
    </source>
</reference>
<dbReference type="GO" id="GO:0008800">
    <property type="term" value="F:beta-lactamase activity"/>
    <property type="evidence" value="ECO:0007669"/>
    <property type="project" value="Ensembl"/>
</dbReference>
<evidence type="ECO:0000313" key="3">
    <source>
        <dbReference type="Proteomes" id="UP000006718"/>
    </source>
</evidence>
<reference evidence="3" key="1">
    <citation type="journal article" date="2007" name="Science">
        <title>Evolutionary and biomedical insights from the rhesus macaque genome.</title>
        <authorList>
            <person name="Gibbs R.A."/>
            <person name="Rogers J."/>
            <person name="Katze M.G."/>
            <person name="Bumgarner R."/>
            <person name="Weinstock G.M."/>
            <person name="Mardis E.R."/>
            <person name="Remington K.A."/>
            <person name="Strausberg R.L."/>
            <person name="Venter J.C."/>
            <person name="Wilson R.K."/>
            <person name="Batzer M.A."/>
            <person name="Bustamante C.D."/>
            <person name="Eichler E.E."/>
            <person name="Hahn M.W."/>
            <person name="Hardison R.C."/>
            <person name="Makova K.D."/>
            <person name="Miller W."/>
            <person name="Milosavljevic A."/>
            <person name="Palermo R.E."/>
            <person name="Siepel A."/>
            <person name="Sikela J.M."/>
            <person name="Attaway T."/>
            <person name="Bell S."/>
            <person name="Bernard K.E."/>
            <person name="Buhay C.J."/>
            <person name="Chandrabose M.N."/>
            <person name="Dao M."/>
            <person name="Davis C."/>
            <person name="Delehaunty K.D."/>
            <person name="Ding Y."/>
            <person name="Dinh H.H."/>
            <person name="Dugan-Rocha S."/>
            <person name="Fulton L.A."/>
            <person name="Gabisi R.A."/>
            <person name="Garner T.T."/>
            <person name="Godfrey J."/>
            <person name="Hawes A.C."/>
            <person name="Hernandez J."/>
            <person name="Hines S."/>
            <person name="Holder M."/>
            <person name="Hume J."/>
            <person name="Jhangiani S.N."/>
            <person name="Joshi V."/>
            <person name="Khan Z.M."/>
            <person name="Kirkness E.F."/>
            <person name="Cree A."/>
            <person name="Fowler R.G."/>
            <person name="Lee S."/>
            <person name="Lewis L.R."/>
            <person name="Li Z."/>
            <person name="Liu Y.-S."/>
            <person name="Moore S.M."/>
            <person name="Muzny D."/>
            <person name="Nazareth L.V."/>
            <person name="Ngo D.N."/>
            <person name="Okwuonu G.O."/>
            <person name="Pai G."/>
            <person name="Parker D."/>
            <person name="Paul H.A."/>
            <person name="Pfannkoch C."/>
            <person name="Pohl C.S."/>
            <person name="Rogers Y.-H.C."/>
            <person name="Ruiz S.J."/>
            <person name="Sabo A."/>
            <person name="Santibanez J."/>
            <person name="Schneider B.W."/>
            <person name="Smith S.M."/>
            <person name="Sodergren E."/>
            <person name="Svatek A.F."/>
            <person name="Utterback T.R."/>
            <person name="Vattathil S."/>
            <person name="Warren W."/>
            <person name="White C.S."/>
            <person name="Chinwalla A.T."/>
            <person name="Feng Y."/>
            <person name="Halpern A.L."/>
            <person name="Hillier L.W."/>
            <person name="Huang X."/>
            <person name="Minx P."/>
            <person name="Nelson J.O."/>
            <person name="Pepin K.H."/>
            <person name="Qin X."/>
            <person name="Sutton G.G."/>
            <person name="Venter E."/>
            <person name="Walenz B.P."/>
            <person name="Wallis J.W."/>
            <person name="Worley K.C."/>
            <person name="Yang S.-P."/>
            <person name="Jones S.M."/>
            <person name="Marra M.A."/>
            <person name="Rocchi M."/>
            <person name="Schein J.E."/>
            <person name="Baertsch R."/>
            <person name="Clarke L."/>
            <person name="Csuros M."/>
            <person name="Glasscock J."/>
            <person name="Harris R.A."/>
            <person name="Havlak P."/>
            <person name="Jackson A.R."/>
            <person name="Jiang H."/>
            <person name="Liu Y."/>
            <person name="Messina D.N."/>
            <person name="Shen Y."/>
            <person name="Song H.X.-Z."/>
            <person name="Wylie T."/>
            <person name="Zhang L."/>
            <person name="Birney E."/>
            <person name="Han K."/>
            <person name="Konkel M.K."/>
            <person name="Lee J."/>
            <person name="Smit A.F.A."/>
            <person name="Ullmer B."/>
            <person name="Wang H."/>
            <person name="Xing J."/>
            <person name="Burhans R."/>
            <person name="Cheng Z."/>
            <person name="Karro J.E."/>
            <person name="Ma J."/>
            <person name="Raney B."/>
            <person name="She X."/>
            <person name="Cox M.J."/>
            <person name="Demuth J.P."/>
            <person name="Dumas L.J."/>
            <person name="Han S.-G."/>
            <person name="Hopkins J."/>
            <person name="Karimpour-Fard A."/>
            <person name="Kim Y.H."/>
            <person name="Pollack J.R."/>
            <person name="Vinar T."/>
            <person name="Addo-Quaye C."/>
            <person name="Degenhardt J."/>
            <person name="Denby A."/>
            <person name="Hubisz M.J."/>
            <person name="Indap A."/>
            <person name="Kosiol C."/>
            <person name="Lahn B.T."/>
            <person name="Lawson H.A."/>
            <person name="Marklein A."/>
            <person name="Nielsen R."/>
            <person name="Vallender E.J."/>
            <person name="Clark A.G."/>
            <person name="Ferguson B."/>
            <person name="Hernandez R.D."/>
            <person name="Hirani K."/>
            <person name="Kehrer-Sawatzki H."/>
            <person name="Kolb J."/>
            <person name="Patil S."/>
            <person name="Pu L.-L."/>
            <person name="Ren Y."/>
            <person name="Smith D.G."/>
            <person name="Wheeler D.A."/>
            <person name="Schenck I."/>
            <person name="Ball E.V."/>
            <person name="Chen R."/>
            <person name="Cooper D.N."/>
            <person name="Giardine B."/>
            <person name="Hsu F."/>
            <person name="Kent W.J."/>
            <person name="Lesk A."/>
            <person name="Nelson D.L."/>
            <person name="O'brien W.E."/>
            <person name="Pruefer K."/>
            <person name="Stenson P.D."/>
            <person name="Wallace J.C."/>
            <person name="Ke H."/>
            <person name="Liu X.-M."/>
            <person name="Wang P."/>
            <person name="Xiang A.P."/>
            <person name="Yang F."/>
            <person name="Barber G.P."/>
            <person name="Haussler D."/>
            <person name="Karolchik D."/>
            <person name="Kern A.D."/>
            <person name="Kuhn R.M."/>
            <person name="Smith K.E."/>
            <person name="Zwieg A.S."/>
        </authorList>
    </citation>
    <scope>NUCLEOTIDE SEQUENCE [LARGE SCALE GENOMIC DNA]</scope>
    <source>
        <strain evidence="3">17573</strain>
    </source>
</reference>
<dbReference type="CDD" id="cd07712">
    <property type="entry name" value="MBLAC2-like_MBL-fold"/>
    <property type="match status" value="1"/>
</dbReference>
<evidence type="ECO:0000313" key="2">
    <source>
        <dbReference type="Ensembl" id="ENSMMUP00000078858.1"/>
    </source>
</evidence>
<dbReference type="InParanoid" id="A0A5F8AP58"/>
<name>A0A5F8AP58_MACMU</name>
<dbReference type="VEuPathDB" id="HostDB:ENSMMUG00000056954"/>
<evidence type="ECO:0000259" key="1">
    <source>
        <dbReference type="SMART" id="SM00849"/>
    </source>
</evidence>
<accession>A0A5F8AP58</accession>
<dbReference type="Bgee" id="ENSMMUG00000056954">
    <property type="expression patterns" value="Expressed in ileum and 23 other cell types or tissues"/>
</dbReference>
<dbReference type="GeneTree" id="ENSGT00390000017819"/>
<dbReference type="FunCoup" id="A0A5F8AP58">
    <property type="interactions" value="663"/>
</dbReference>
<dbReference type="GO" id="GO:0005886">
    <property type="term" value="C:plasma membrane"/>
    <property type="evidence" value="ECO:0007669"/>
    <property type="project" value="Ensembl"/>
</dbReference>
<dbReference type="Ensembl" id="ENSMMUT00000106339.1">
    <property type="protein sequence ID" value="ENSMMUP00000078858.1"/>
    <property type="gene ID" value="ENSMMUG00000056954.1"/>
</dbReference>
<dbReference type="GO" id="GO:0005789">
    <property type="term" value="C:endoplasmic reticulum membrane"/>
    <property type="evidence" value="ECO:0007669"/>
    <property type="project" value="Ensembl"/>
</dbReference>
<feature type="domain" description="Metallo-beta-lactamase" evidence="1">
    <location>
        <begin position="12"/>
        <end position="306"/>
    </location>
</feature>
<dbReference type="Gene3D" id="3.60.15.10">
    <property type="entry name" value="Ribonuclease Z/Hydroxyacylglutathione hydrolase-like"/>
    <property type="match status" value="1"/>
</dbReference>
<dbReference type="SUPFAM" id="SSF56281">
    <property type="entry name" value="Metallo-hydrolase/oxidoreductase"/>
    <property type="match status" value="1"/>
</dbReference>
<dbReference type="STRING" id="9544.ENSMMUP00000078858"/>
<dbReference type="AlphaFoldDB" id="A0A5F8AP58"/>
<dbReference type="InterPro" id="IPR001279">
    <property type="entry name" value="Metallo-B-lactamas"/>
</dbReference>
<gene>
    <name evidence="2" type="primary">MBLAC2</name>
</gene>
<reference evidence="2" key="3">
    <citation type="submission" date="2025-08" db="UniProtKB">
        <authorList>
            <consortium name="Ensembl"/>
        </authorList>
    </citation>
    <scope>IDENTIFICATION</scope>
    <source>
        <strain evidence="2">17573</strain>
    </source>
</reference>
<proteinExistence type="predicted"/>
<dbReference type="SMR" id="A0A5F8AP58"/>
<organism evidence="2 3">
    <name type="scientific">Macaca mulatta</name>
    <name type="common">Rhesus macaque</name>
    <dbReference type="NCBI Taxonomy" id="9544"/>
    <lineage>
        <taxon>Eukaryota</taxon>
        <taxon>Metazoa</taxon>
        <taxon>Chordata</taxon>
        <taxon>Craniata</taxon>
        <taxon>Vertebrata</taxon>
        <taxon>Euteleostomi</taxon>
        <taxon>Mammalia</taxon>
        <taxon>Eutheria</taxon>
        <taxon>Euarchontoglires</taxon>
        <taxon>Primates</taxon>
        <taxon>Haplorrhini</taxon>
        <taxon>Catarrhini</taxon>
        <taxon>Cercopithecidae</taxon>
        <taxon>Cercopithecinae</taxon>
        <taxon>Macaca</taxon>
    </lineage>
</organism>
<dbReference type="ExpressionAtlas" id="A0A5F8AP58">
    <property type="expression patterns" value="baseline"/>
</dbReference>